<dbReference type="AlphaFoldDB" id="A0A2Z6DWF1"/>
<dbReference type="OrthoDB" id="8560984at2"/>
<dbReference type="Proteomes" id="UP000262004">
    <property type="component" value="Chromosome"/>
</dbReference>
<protein>
    <submittedName>
        <fullName evidence="3">Hemerythrin</fullName>
    </submittedName>
</protein>
<name>A0A2Z6DWF1_HYDTE</name>
<dbReference type="KEGG" id="htl:HPTL_0457"/>
<sequence length="217" mass="25128">MNAKNVNADAAQRFHGAWRLIEDEHQALAAVLHALRFLLDEIGAGRIEPDFRLLRAMLYYLTEYPERRHHPNEDRYLFARLKEKTSEADAVIARLEKEHAAAEQRIAELEAALHAFASREPGGFDRFRDVFDRYAHFYRQHMMTEEREVLPIAERHFTPEDWAWVAEGWRQGGSDPMVGTTTRDEWQAIFDKLVRHAPPPIGLGAGPYPEEEPEARS</sequence>
<evidence type="ECO:0000313" key="4">
    <source>
        <dbReference type="Proteomes" id="UP000262004"/>
    </source>
</evidence>
<dbReference type="InterPro" id="IPR012312">
    <property type="entry name" value="Hemerythrin-like"/>
</dbReference>
<keyword evidence="4" id="KW-1185">Reference proteome</keyword>
<dbReference type="EMBL" id="AP018558">
    <property type="protein sequence ID" value="BBD76725.1"/>
    <property type="molecule type" value="Genomic_DNA"/>
</dbReference>
<reference evidence="3 4" key="1">
    <citation type="submission" date="2018-04" db="EMBL/GenBank/DDBJ databases">
        <title>Complete genome sequence of Hydrogenophilus thermoluteolus TH-1.</title>
        <authorList>
            <person name="Arai H."/>
        </authorList>
    </citation>
    <scope>NUCLEOTIDE SEQUENCE [LARGE SCALE GENOMIC DNA]</scope>
    <source>
        <strain evidence="3 4">TH-1</strain>
    </source>
</reference>
<keyword evidence="1" id="KW-0175">Coiled coil</keyword>
<dbReference type="PANTHER" id="PTHR39966:SF1">
    <property type="entry name" value="HEMERYTHRIN-LIKE DOMAIN-CONTAINING PROTEIN"/>
    <property type="match status" value="1"/>
</dbReference>
<organism evidence="3 4">
    <name type="scientific">Hydrogenophilus thermoluteolus</name>
    <name type="common">Pseudomonas hydrogenothermophila</name>
    <dbReference type="NCBI Taxonomy" id="297"/>
    <lineage>
        <taxon>Bacteria</taxon>
        <taxon>Pseudomonadati</taxon>
        <taxon>Pseudomonadota</taxon>
        <taxon>Hydrogenophilia</taxon>
        <taxon>Hydrogenophilales</taxon>
        <taxon>Hydrogenophilaceae</taxon>
        <taxon>Hydrogenophilus</taxon>
    </lineage>
</organism>
<evidence type="ECO:0000259" key="2">
    <source>
        <dbReference type="Pfam" id="PF01814"/>
    </source>
</evidence>
<dbReference type="Gene3D" id="1.20.120.520">
    <property type="entry name" value="nmb1532 protein domain like"/>
    <property type="match status" value="1"/>
</dbReference>
<dbReference type="RefSeq" id="WP_119334542.1">
    <property type="nucleotide sequence ID" value="NZ_AP018558.1"/>
</dbReference>
<evidence type="ECO:0000256" key="1">
    <source>
        <dbReference type="SAM" id="Coils"/>
    </source>
</evidence>
<dbReference type="CDD" id="cd12108">
    <property type="entry name" value="Hr-like"/>
    <property type="match status" value="1"/>
</dbReference>
<feature type="domain" description="Hemerythrin-like" evidence="2">
    <location>
        <begin position="19"/>
        <end position="153"/>
    </location>
</feature>
<gene>
    <name evidence="3" type="ORF">HPTL_0457</name>
</gene>
<proteinExistence type="predicted"/>
<accession>A0A2Z6DWF1</accession>
<dbReference type="PANTHER" id="PTHR39966">
    <property type="entry name" value="BLL2471 PROTEIN-RELATED"/>
    <property type="match status" value="1"/>
</dbReference>
<dbReference type="GO" id="GO:0005886">
    <property type="term" value="C:plasma membrane"/>
    <property type="evidence" value="ECO:0007669"/>
    <property type="project" value="TreeGrafter"/>
</dbReference>
<feature type="coiled-coil region" evidence="1">
    <location>
        <begin position="78"/>
        <end position="119"/>
    </location>
</feature>
<dbReference type="Pfam" id="PF01814">
    <property type="entry name" value="Hemerythrin"/>
    <property type="match status" value="1"/>
</dbReference>
<evidence type="ECO:0000313" key="3">
    <source>
        <dbReference type="EMBL" id="BBD76725.1"/>
    </source>
</evidence>